<evidence type="ECO:0000256" key="3">
    <source>
        <dbReference type="SAM" id="MobiDB-lite"/>
    </source>
</evidence>
<reference evidence="6 7" key="1">
    <citation type="submission" date="2016-02" db="EMBL/GenBank/DDBJ databases">
        <title>Genome sequence of Tissierella creatinophila DSM 6911.</title>
        <authorList>
            <person name="Poehlein A."/>
            <person name="Daniel R."/>
        </authorList>
    </citation>
    <scope>NUCLEOTIDE SEQUENCE [LARGE SCALE GENOMIC DNA]</scope>
    <source>
        <strain evidence="6 7">DSM 6911</strain>
    </source>
</reference>
<comment type="subcellular location">
    <subcellularLocation>
        <location evidence="1">Cell envelope</location>
    </subcellularLocation>
</comment>
<dbReference type="AlphaFoldDB" id="A0A1U7M8Z5"/>
<accession>A0A1U7M8Z5</accession>
<dbReference type="Pfam" id="PF25967">
    <property type="entry name" value="RND-MFP_C"/>
    <property type="match status" value="1"/>
</dbReference>
<dbReference type="Gene3D" id="2.40.420.20">
    <property type="match status" value="1"/>
</dbReference>
<dbReference type="InterPro" id="IPR050465">
    <property type="entry name" value="UPF0194_transport"/>
</dbReference>
<feature type="domain" description="Multidrug resistance protein MdtA-like C-terminal permuted SH3" evidence="5">
    <location>
        <begin position="229"/>
        <end position="266"/>
    </location>
</feature>
<evidence type="ECO:0000313" key="6">
    <source>
        <dbReference type="EMBL" id="OLS03814.1"/>
    </source>
</evidence>
<keyword evidence="4" id="KW-0812">Transmembrane</keyword>
<dbReference type="Proteomes" id="UP000186112">
    <property type="component" value="Unassembled WGS sequence"/>
</dbReference>
<feature type="transmembrane region" description="Helical" evidence="4">
    <location>
        <begin position="6"/>
        <end position="24"/>
    </location>
</feature>
<evidence type="ECO:0000313" key="7">
    <source>
        <dbReference type="Proteomes" id="UP000186112"/>
    </source>
</evidence>
<keyword evidence="7" id="KW-1185">Reference proteome</keyword>
<evidence type="ECO:0000256" key="4">
    <source>
        <dbReference type="SAM" id="Phobius"/>
    </source>
</evidence>
<dbReference type="SUPFAM" id="SSF51230">
    <property type="entry name" value="Single hybrid motif"/>
    <property type="match status" value="1"/>
</dbReference>
<proteinExistence type="predicted"/>
<gene>
    <name evidence="6" type="primary">macA</name>
    <name evidence="6" type="ORF">TICRE_01370</name>
</gene>
<protein>
    <submittedName>
        <fullName evidence="6">Macrolide export protein MacA</fullName>
    </submittedName>
</protein>
<name>A0A1U7M8Z5_TISCR</name>
<dbReference type="RefSeq" id="WP_075724113.1">
    <property type="nucleotide sequence ID" value="NZ_LTDM01000002.1"/>
</dbReference>
<feature type="compositionally biased region" description="Basic and acidic residues" evidence="3">
    <location>
        <begin position="279"/>
        <end position="292"/>
    </location>
</feature>
<keyword evidence="2" id="KW-0175">Coiled coil</keyword>
<comment type="caution">
    <text evidence="6">The sequence shown here is derived from an EMBL/GenBank/DDBJ whole genome shotgun (WGS) entry which is preliminary data.</text>
</comment>
<keyword evidence="4" id="KW-0472">Membrane</keyword>
<dbReference type="Gene3D" id="2.40.50.100">
    <property type="match status" value="1"/>
</dbReference>
<feature type="region of interest" description="Disordered" evidence="3">
    <location>
        <begin position="271"/>
        <end position="292"/>
    </location>
</feature>
<dbReference type="GO" id="GO:0030313">
    <property type="term" value="C:cell envelope"/>
    <property type="evidence" value="ECO:0007669"/>
    <property type="project" value="UniProtKB-SubCell"/>
</dbReference>
<sequence length="292" mass="32371">MNKKNVSKWVIGIAIVALAMFLIFRLTGNKEIQGEEIEVKEGDISTYYNFSGSIEAKNKSTIFAELPLQVSEFLVEKGEKVEKGDVIYKSSTGQNVKADISGEISKIGVEENAQISPGTEIIEIVDYNELELKVKVDEYDLNSIKVGTKVEVTVNALDKIFKGEIVDISKQGVYMNGVTFFETLISVESEEGIRVGMSAEAKVLNEESNNTKILPMNSIEFRNDNTPYVNIKKDKSVKEKEIEIGITDGVNVEIKSGLEIGDKVFIPKVETNNFGPPEGVRRSDDSEVNKDE</sequence>
<evidence type="ECO:0000256" key="1">
    <source>
        <dbReference type="ARBA" id="ARBA00004196"/>
    </source>
</evidence>
<dbReference type="PANTHER" id="PTHR32347">
    <property type="entry name" value="EFFLUX SYSTEM COMPONENT YKNX-RELATED"/>
    <property type="match status" value="1"/>
</dbReference>
<evidence type="ECO:0000256" key="2">
    <source>
        <dbReference type="ARBA" id="ARBA00023054"/>
    </source>
</evidence>
<organism evidence="6 7">
    <name type="scientific">Tissierella creatinophila DSM 6911</name>
    <dbReference type="NCBI Taxonomy" id="1123403"/>
    <lineage>
        <taxon>Bacteria</taxon>
        <taxon>Bacillati</taxon>
        <taxon>Bacillota</taxon>
        <taxon>Tissierellia</taxon>
        <taxon>Tissierellales</taxon>
        <taxon>Tissierellaceae</taxon>
        <taxon>Tissierella</taxon>
    </lineage>
</organism>
<evidence type="ECO:0000259" key="5">
    <source>
        <dbReference type="Pfam" id="PF25967"/>
    </source>
</evidence>
<dbReference type="InterPro" id="IPR011053">
    <property type="entry name" value="Single_hybrid_motif"/>
</dbReference>
<dbReference type="Gene3D" id="2.40.30.170">
    <property type="match status" value="1"/>
</dbReference>
<dbReference type="InterPro" id="IPR058627">
    <property type="entry name" value="MdtA-like_C"/>
</dbReference>
<keyword evidence="4" id="KW-1133">Transmembrane helix</keyword>
<dbReference type="EMBL" id="LTDM01000002">
    <property type="protein sequence ID" value="OLS03814.1"/>
    <property type="molecule type" value="Genomic_DNA"/>
</dbReference>
<dbReference type="OrthoDB" id="1695729at2"/>
<dbReference type="PANTHER" id="PTHR32347:SF14">
    <property type="entry name" value="EFFLUX SYSTEM COMPONENT YKNX-RELATED"/>
    <property type="match status" value="1"/>
</dbReference>